<dbReference type="Pfam" id="PF00535">
    <property type="entry name" value="Glycos_transf_2"/>
    <property type="match status" value="1"/>
</dbReference>
<dbReference type="InterPro" id="IPR001173">
    <property type="entry name" value="Glyco_trans_2-like"/>
</dbReference>
<sequence>MENKYVNSFEYVDNFAKDEGVHSIPIFEANLSQHPKVTIAIPTYKRAALLKEAVDSALNQIGFDEYDVIVVDNDPDRDDETEKLMLNYNNPKLSYYKNMKNIGMIGNWNRLYTLARGEWVVMLHDDDLLYNDYLSILFNKYIDVHCKIDAFFPKAISNEKKRVQRKRISSWYLTVNDFLRDNIVEAPLGFCIKKKSVIDLGGFSTVYHPSSDYEFYVRMLANNYKALRLEGHSFCFYRISVNYSLNPEVVLEFLRCDDLIRQNILNNKSLILCKLWHYYNKSHRVRALKDACLKITDNAMLLNRLEIAKKEEKISSKIVFVIIESYKRLEIKVRAFKYLLYDSCSLLCRY</sequence>
<dbReference type="PANTHER" id="PTHR43685:SF2">
    <property type="entry name" value="GLYCOSYLTRANSFERASE 2-LIKE DOMAIN-CONTAINING PROTEIN"/>
    <property type="match status" value="1"/>
</dbReference>
<dbReference type="Proteomes" id="UP000318823">
    <property type="component" value="Chromosome"/>
</dbReference>
<name>A0A515IY37_BACOV</name>
<dbReference type="InterPro" id="IPR050834">
    <property type="entry name" value="Glycosyltransf_2"/>
</dbReference>
<proteinExistence type="predicted"/>
<dbReference type="PANTHER" id="PTHR43685">
    <property type="entry name" value="GLYCOSYLTRANSFERASE"/>
    <property type="match status" value="1"/>
</dbReference>
<dbReference type="RefSeq" id="WP_051671261.1">
    <property type="nucleotide sequence ID" value="NZ_CAAKNR010000132.1"/>
</dbReference>
<gene>
    <name evidence="1" type="ORF">DYI28_27385</name>
</gene>
<dbReference type="AlphaFoldDB" id="A0A515IY37"/>
<dbReference type="CDD" id="cd00761">
    <property type="entry name" value="Glyco_tranf_GTA_type"/>
    <property type="match status" value="1"/>
</dbReference>
<reference evidence="2" key="1">
    <citation type="journal article" date="2018" name="J. Anim. Genet.">
        <title>Acquired interbacterial defense systems protect against interspecies antagonism in the human gut microbiome.</title>
        <authorList>
            <person name="Ross B.D."/>
            <person name="Verster A.J."/>
            <person name="Radey M.C."/>
            <person name="Schmidtke D.T."/>
            <person name="Pope C.E."/>
            <person name="Hoffman L.R."/>
            <person name="Hajjar A."/>
            <person name="Peterson S.B."/>
            <person name="Borenstein E."/>
            <person name="Mougous J."/>
        </authorList>
    </citation>
    <scope>NUCLEOTIDE SEQUENCE [LARGE SCALE GENOMIC DNA]</scope>
    <source>
        <strain evidence="2">3725 D1 iv</strain>
    </source>
</reference>
<dbReference type="InterPro" id="IPR029044">
    <property type="entry name" value="Nucleotide-diphossugar_trans"/>
</dbReference>
<protein>
    <submittedName>
        <fullName evidence="1">Glycosyltransferase family 2 protein</fullName>
    </submittedName>
</protein>
<evidence type="ECO:0000313" key="1">
    <source>
        <dbReference type="EMBL" id="QDM12130.1"/>
    </source>
</evidence>
<dbReference type="EMBL" id="CP041395">
    <property type="protein sequence ID" value="QDM12130.1"/>
    <property type="molecule type" value="Genomic_DNA"/>
</dbReference>
<dbReference type="SUPFAM" id="SSF53448">
    <property type="entry name" value="Nucleotide-diphospho-sugar transferases"/>
    <property type="match status" value="1"/>
</dbReference>
<dbReference type="Gene3D" id="3.90.550.10">
    <property type="entry name" value="Spore Coat Polysaccharide Biosynthesis Protein SpsA, Chain A"/>
    <property type="match status" value="1"/>
</dbReference>
<organism evidence="1 2">
    <name type="scientific">Bacteroides ovatus</name>
    <dbReference type="NCBI Taxonomy" id="28116"/>
    <lineage>
        <taxon>Bacteria</taxon>
        <taxon>Pseudomonadati</taxon>
        <taxon>Bacteroidota</taxon>
        <taxon>Bacteroidia</taxon>
        <taxon>Bacteroidales</taxon>
        <taxon>Bacteroidaceae</taxon>
        <taxon>Bacteroides</taxon>
    </lineage>
</organism>
<accession>A0A515IY37</accession>
<evidence type="ECO:0000313" key="2">
    <source>
        <dbReference type="Proteomes" id="UP000318823"/>
    </source>
</evidence>